<keyword evidence="8" id="KW-1185">Reference proteome</keyword>
<organism evidence="7 8">
    <name type="scientific">Lutibaculum baratangense AMV1</name>
    <dbReference type="NCBI Taxonomy" id="631454"/>
    <lineage>
        <taxon>Bacteria</taxon>
        <taxon>Pseudomonadati</taxon>
        <taxon>Pseudomonadota</taxon>
        <taxon>Alphaproteobacteria</taxon>
        <taxon>Hyphomicrobiales</taxon>
        <taxon>Tepidamorphaceae</taxon>
        <taxon>Lutibaculum</taxon>
    </lineage>
</organism>
<name>V4RBZ3_9HYPH</name>
<gene>
    <name evidence="7" type="ORF">N177_2916</name>
</gene>
<feature type="transmembrane region" description="Helical" evidence="6">
    <location>
        <begin position="184"/>
        <end position="203"/>
    </location>
</feature>
<dbReference type="PANTHER" id="PTHR30086:SF20">
    <property type="entry name" value="ARGININE EXPORTER PROTEIN ARGO-RELATED"/>
    <property type="match status" value="1"/>
</dbReference>
<keyword evidence="2" id="KW-1003">Cell membrane</keyword>
<dbReference type="eggNOG" id="COG1280">
    <property type="taxonomic scope" value="Bacteria"/>
</dbReference>
<feature type="transmembrane region" description="Helical" evidence="6">
    <location>
        <begin position="143"/>
        <end position="163"/>
    </location>
</feature>
<evidence type="ECO:0000256" key="5">
    <source>
        <dbReference type="ARBA" id="ARBA00023136"/>
    </source>
</evidence>
<sequence>MSFESWLAFVAASTVLMLIPGPTVMMLVGYGLARGRRSVLFAMPGVALGNLVCILGALLGLGALLATSAVLFTILKWVGAAYLLWLGIKLWRERPGGFEAEAVDAHDGRRMFVHAFAVTALNPKTIAFFLAFLPQFIDRGAPFAPQVVVLAATFVAMSAVFDTTYGLAAGSARELVGRRGLRRLANRIGGTALIGASVATVTLRHN</sequence>
<evidence type="ECO:0000256" key="3">
    <source>
        <dbReference type="ARBA" id="ARBA00022692"/>
    </source>
</evidence>
<dbReference type="OrthoDB" id="9804822at2"/>
<dbReference type="STRING" id="631454.N177_2916"/>
<feature type="transmembrane region" description="Helical" evidence="6">
    <location>
        <begin position="39"/>
        <end position="63"/>
    </location>
</feature>
<evidence type="ECO:0000313" key="7">
    <source>
        <dbReference type="EMBL" id="ESR23686.1"/>
    </source>
</evidence>
<evidence type="ECO:0000313" key="8">
    <source>
        <dbReference type="Proteomes" id="UP000017819"/>
    </source>
</evidence>
<evidence type="ECO:0000256" key="6">
    <source>
        <dbReference type="SAM" id="Phobius"/>
    </source>
</evidence>
<comment type="subcellular location">
    <subcellularLocation>
        <location evidence="1">Cell membrane</location>
        <topology evidence="1">Multi-pass membrane protein</topology>
    </subcellularLocation>
</comment>
<reference evidence="7 8" key="1">
    <citation type="journal article" date="2014" name="Genome Announc.">
        <title>Draft Genome Sequence of Lutibaculum baratangense Strain AMV1T, Isolated from a Mud Volcano in Andamans, India.</title>
        <authorList>
            <person name="Singh A."/>
            <person name="Sreenivas A."/>
            <person name="Sathyanarayana Reddy G."/>
            <person name="Pinnaka A.K."/>
            <person name="Shivaji S."/>
        </authorList>
    </citation>
    <scope>NUCLEOTIDE SEQUENCE [LARGE SCALE GENOMIC DNA]</scope>
    <source>
        <strain evidence="7 8">AMV1</strain>
    </source>
</reference>
<dbReference type="AlphaFoldDB" id="V4RBZ3"/>
<dbReference type="GO" id="GO:0005886">
    <property type="term" value="C:plasma membrane"/>
    <property type="evidence" value="ECO:0007669"/>
    <property type="project" value="UniProtKB-SubCell"/>
</dbReference>
<feature type="transmembrane region" description="Helical" evidence="6">
    <location>
        <begin position="6"/>
        <end position="32"/>
    </location>
</feature>
<keyword evidence="3 6" id="KW-0812">Transmembrane</keyword>
<evidence type="ECO:0000256" key="4">
    <source>
        <dbReference type="ARBA" id="ARBA00022989"/>
    </source>
</evidence>
<feature type="transmembrane region" description="Helical" evidence="6">
    <location>
        <begin position="69"/>
        <end position="91"/>
    </location>
</feature>
<keyword evidence="5 6" id="KW-0472">Membrane</keyword>
<proteinExistence type="predicted"/>
<dbReference type="Pfam" id="PF01810">
    <property type="entry name" value="LysE"/>
    <property type="match status" value="1"/>
</dbReference>
<comment type="caution">
    <text evidence="7">The sequence shown here is derived from an EMBL/GenBank/DDBJ whole genome shotgun (WGS) entry which is preliminary data.</text>
</comment>
<protein>
    <submittedName>
        <fullName evidence="7">Homoserine/homoserine lactone efflux protein</fullName>
    </submittedName>
</protein>
<feature type="transmembrane region" description="Helical" evidence="6">
    <location>
        <begin position="112"/>
        <end position="137"/>
    </location>
</feature>
<keyword evidence="4 6" id="KW-1133">Transmembrane helix</keyword>
<evidence type="ECO:0000256" key="2">
    <source>
        <dbReference type="ARBA" id="ARBA00022475"/>
    </source>
</evidence>
<dbReference type="Proteomes" id="UP000017819">
    <property type="component" value="Unassembled WGS sequence"/>
</dbReference>
<dbReference type="RefSeq" id="WP_023433039.1">
    <property type="nucleotide sequence ID" value="NZ_AWXZ01000038.1"/>
</dbReference>
<dbReference type="PIRSF" id="PIRSF006324">
    <property type="entry name" value="LeuE"/>
    <property type="match status" value="1"/>
</dbReference>
<evidence type="ECO:0000256" key="1">
    <source>
        <dbReference type="ARBA" id="ARBA00004651"/>
    </source>
</evidence>
<dbReference type="GO" id="GO:0015171">
    <property type="term" value="F:amino acid transmembrane transporter activity"/>
    <property type="evidence" value="ECO:0007669"/>
    <property type="project" value="TreeGrafter"/>
</dbReference>
<dbReference type="InterPro" id="IPR001123">
    <property type="entry name" value="LeuE-type"/>
</dbReference>
<dbReference type="EMBL" id="AWXZ01000038">
    <property type="protein sequence ID" value="ESR23686.1"/>
    <property type="molecule type" value="Genomic_DNA"/>
</dbReference>
<accession>V4RBZ3</accession>
<dbReference type="PANTHER" id="PTHR30086">
    <property type="entry name" value="ARGININE EXPORTER PROTEIN ARGO"/>
    <property type="match status" value="1"/>
</dbReference>